<dbReference type="AlphaFoldDB" id="A0A9D3T802"/>
<dbReference type="Pfam" id="PF09738">
    <property type="entry name" value="LRRFIP"/>
    <property type="match status" value="1"/>
</dbReference>
<feature type="compositionally biased region" description="Polar residues" evidence="4">
    <location>
        <begin position="297"/>
        <end position="308"/>
    </location>
</feature>
<comment type="similarity">
    <text evidence="1">Belongs to the LRRFIP family.</text>
</comment>
<evidence type="ECO:0000313" key="5">
    <source>
        <dbReference type="EMBL" id="KAG7477428.1"/>
    </source>
</evidence>
<feature type="compositionally biased region" description="Basic and acidic residues" evidence="4">
    <location>
        <begin position="78"/>
        <end position="113"/>
    </location>
</feature>
<reference evidence="5" key="1">
    <citation type="submission" date="2021-01" db="EMBL/GenBank/DDBJ databases">
        <authorList>
            <person name="Zahm M."/>
            <person name="Roques C."/>
            <person name="Cabau C."/>
            <person name="Klopp C."/>
            <person name="Donnadieu C."/>
            <person name="Jouanno E."/>
            <person name="Lampietro C."/>
            <person name="Louis A."/>
            <person name="Herpin A."/>
            <person name="Echchiki A."/>
            <person name="Berthelot C."/>
            <person name="Parey E."/>
            <person name="Roest-Crollius H."/>
            <person name="Braasch I."/>
            <person name="Postlethwait J."/>
            <person name="Bobe J."/>
            <person name="Montfort J."/>
            <person name="Bouchez O."/>
            <person name="Begum T."/>
            <person name="Mejri S."/>
            <person name="Adams A."/>
            <person name="Chen W.-J."/>
            <person name="Guiguen Y."/>
        </authorList>
    </citation>
    <scope>NUCLEOTIDE SEQUENCE</scope>
    <source>
        <strain evidence="5">YG-15Mar2019-1</strain>
        <tissue evidence="5">Brain</tissue>
    </source>
</reference>
<feature type="region of interest" description="Disordered" evidence="4">
    <location>
        <begin position="236"/>
        <end position="255"/>
    </location>
</feature>
<proteinExistence type="inferred from homology"/>
<sequence>MLFCPSLPPTGRDSIPRFRPLLTESFNKKRAILGVIVIFKDIKIKDSLPELLTGLLKMHSGSLDKAGTPRKRTLSRGMSEDESLRHLIKEAEGSTRRTPRADGKTGSIKRQERGVGQPEEDLITKCPEMLDLQESYDEAMQELRGLELQREALLFQVDCLQDALEGAEEMLAETRREADDANTELERERYAKRKLEEMVGSLMEEVQRLKEERAAIPVVPVYTIVRRNSVLEGEELEGAGTMEADAKGGARPHEEVELASDALTEAEGSIPGAPLTVVRLDSTPSTLGPPPTGPQKGGSSPDTTTATSGGILASLFRRGKEAEQQPTGGGEGGGGSRPPLQRAALGSSVDSEDALDSGERAGETGGDGPLAKFQRMINKTFAQAPSLAVTTELAQDGMLRGDLSPDSEAAGAGPLSKPPSGEAPSDPGELTVRPPPSEDSPAAGPSLPEAPAREEQLTLEGEDTTTQDGELASRKDGSEAGTPKSPDSCILS</sequence>
<feature type="region of interest" description="Disordered" evidence="4">
    <location>
        <begin position="62"/>
        <end position="119"/>
    </location>
</feature>
<feature type="coiled-coil region" evidence="3">
    <location>
        <begin position="129"/>
        <end position="212"/>
    </location>
</feature>
<dbReference type="Proteomes" id="UP001046870">
    <property type="component" value="Chromosome 5"/>
</dbReference>
<accession>A0A9D3T802</accession>
<protein>
    <submittedName>
        <fullName evidence="5">Uncharacterized protein</fullName>
    </submittedName>
</protein>
<dbReference type="GO" id="GO:0006355">
    <property type="term" value="P:regulation of DNA-templated transcription"/>
    <property type="evidence" value="ECO:0007669"/>
    <property type="project" value="InterPro"/>
</dbReference>
<feature type="compositionally biased region" description="Gly residues" evidence="4">
    <location>
        <begin position="327"/>
        <end position="336"/>
    </location>
</feature>
<feature type="region of interest" description="Disordered" evidence="4">
    <location>
        <begin position="397"/>
        <end position="492"/>
    </location>
</feature>
<name>A0A9D3T802_MEGAT</name>
<evidence type="ECO:0000313" key="6">
    <source>
        <dbReference type="Proteomes" id="UP001046870"/>
    </source>
</evidence>
<keyword evidence="6" id="KW-1185">Reference proteome</keyword>
<dbReference type="Gene3D" id="1.20.5.4090">
    <property type="match status" value="1"/>
</dbReference>
<evidence type="ECO:0000256" key="3">
    <source>
        <dbReference type="SAM" id="Coils"/>
    </source>
</evidence>
<organism evidence="5 6">
    <name type="scientific">Megalops atlanticus</name>
    <name type="common">Tarpon</name>
    <name type="synonym">Clupea gigantea</name>
    <dbReference type="NCBI Taxonomy" id="7932"/>
    <lineage>
        <taxon>Eukaryota</taxon>
        <taxon>Metazoa</taxon>
        <taxon>Chordata</taxon>
        <taxon>Craniata</taxon>
        <taxon>Vertebrata</taxon>
        <taxon>Euteleostomi</taxon>
        <taxon>Actinopterygii</taxon>
        <taxon>Neopterygii</taxon>
        <taxon>Teleostei</taxon>
        <taxon>Elopiformes</taxon>
        <taxon>Megalopidae</taxon>
        <taxon>Megalops</taxon>
    </lineage>
</organism>
<dbReference type="InterPro" id="IPR019139">
    <property type="entry name" value="LRRFIP1/2"/>
</dbReference>
<evidence type="ECO:0000256" key="4">
    <source>
        <dbReference type="SAM" id="MobiDB-lite"/>
    </source>
</evidence>
<keyword evidence="2 3" id="KW-0175">Coiled coil</keyword>
<feature type="region of interest" description="Disordered" evidence="4">
    <location>
        <begin position="279"/>
        <end position="371"/>
    </location>
</feature>
<gene>
    <name evidence="5" type="ORF">MATL_G00069410</name>
</gene>
<evidence type="ECO:0000256" key="2">
    <source>
        <dbReference type="ARBA" id="ARBA00023054"/>
    </source>
</evidence>
<evidence type="ECO:0000256" key="1">
    <source>
        <dbReference type="ARBA" id="ARBA00008275"/>
    </source>
</evidence>
<dbReference type="OrthoDB" id="8896680at2759"/>
<dbReference type="EMBL" id="JAFDVH010000005">
    <property type="protein sequence ID" value="KAG7477428.1"/>
    <property type="molecule type" value="Genomic_DNA"/>
</dbReference>
<feature type="compositionally biased region" description="Basic and acidic residues" evidence="4">
    <location>
        <begin position="244"/>
        <end position="255"/>
    </location>
</feature>
<comment type="caution">
    <text evidence="5">The sequence shown here is derived from an EMBL/GenBank/DDBJ whole genome shotgun (WGS) entry which is preliminary data.</text>
</comment>